<dbReference type="EMBL" id="DVMZ01000056">
    <property type="protein sequence ID" value="HIU58860.1"/>
    <property type="molecule type" value="Genomic_DNA"/>
</dbReference>
<evidence type="ECO:0000313" key="1">
    <source>
        <dbReference type="EMBL" id="HIU58860.1"/>
    </source>
</evidence>
<gene>
    <name evidence="1" type="ORF">IAC57_02040</name>
</gene>
<organism evidence="1 2">
    <name type="scientific">Candidatus Scatosoma pullistercoris</name>
    <dbReference type="NCBI Taxonomy" id="2840934"/>
    <lineage>
        <taxon>Bacteria</taxon>
        <taxon>Bacillati</taxon>
        <taxon>Bacillota</taxon>
        <taxon>Clostridia</taxon>
        <taxon>Candidatus Scatosoma</taxon>
    </lineage>
</organism>
<protein>
    <recommendedName>
        <fullName evidence="3">DUF5011 domain-containing protein</fullName>
    </recommendedName>
</protein>
<sequence length="1021" mass="110090">MRKSWKIIAVAAVSVLAVTATGVPILNYMAGSTVAAAEPVWSEPDVESEYSFGAEFTLPQRTVTVGDQTAEATTVLEFPDGSATKKETVTLDQSGIYTLSWSARVDGKAYLETDSFKVDATLYTLNSVNSSASYGAYVTEHNGETHTNKSGIMVRLAEGDTLTFNQAIDVSDVTMNDVLVEAFVTPDIVGQADFRRLYFTFTDIEDPSVYMRVSARQSAEGDNYPATYYLAAGNSQPLTGYEAVWDRLHIDNEWGAQAMHSFSLQFGGNGTQWQEPETIPISLRYDVSTLAVYTGGMMIIDFDNPSYFNTLWRGFPSGKVRLSVSASMYNSESANFCITEVLGIDLTAEKFIDAEAPEISVDSEYDRMPEAEVGRAYSVPGATAKDIYSGQCDVRTSVWYNYTSENAVLTDITDGKFVPENAGEYAIVYEAQDRQGKLAREILWVHAAASVAEPVISLTGTPDQEITVGELIERVGFETESFSGNSSVTVTASLGGETFEVGEEGFRPEKAGKYTVTYTVTDYIGQTGSVSYTVEALLGTVPVFVDTPVLPYFFVSGSEYILPEVYANDYRSGKMERKLASAEITDASGTRTVQAGETFVPSVAENGDQVKVVFRCDGAETTVLVPAIQAWIEDAQSGRPRLQIENYLYSAENDVAYAKSSESVTVTALQADGGWVFANDMLAYDFSLELKGVAGKTNYSGLRITFFDAENPACAIMAELVNSGSKTEIKIGGLTVGLSGSLMTGSSYTVGYGDGYLTVNGTEVCQVTETVSGAPFDGFASGRLYAGISFSGAAEGAAYELRSVNGHTMNNSTTDRVSPKIVVYGDHGGSFRIGDTVTLPAAAACDTVDPNVTVTMTVTDGSGQVLSDVDGVLLQNVVPDREYRVKLESYGQYTVVISAEDTFNQRANSRKYTYALNVDDDSAPIIEFSGEFRTEAKVGEAIVIPGFTVSDNISEQENIVVTKYVLTPNGVLVTIPESSNSLIAANVGEYEFRIIAMDEAGNITMIRKTVTVTEAEGGKTE</sequence>
<proteinExistence type="predicted"/>
<accession>A0A9D1MES9</accession>
<name>A0A9D1MES9_9FIRM</name>
<dbReference type="AlphaFoldDB" id="A0A9D1MES9"/>
<comment type="caution">
    <text evidence="1">The sequence shown here is derived from an EMBL/GenBank/DDBJ whole genome shotgun (WGS) entry which is preliminary data.</text>
</comment>
<evidence type="ECO:0008006" key="3">
    <source>
        <dbReference type="Google" id="ProtNLM"/>
    </source>
</evidence>
<reference evidence="1" key="1">
    <citation type="submission" date="2020-10" db="EMBL/GenBank/DDBJ databases">
        <authorList>
            <person name="Gilroy R."/>
        </authorList>
    </citation>
    <scope>NUCLEOTIDE SEQUENCE</scope>
    <source>
        <strain evidence="1">11687</strain>
    </source>
</reference>
<dbReference type="Proteomes" id="UP000824081">
    <property type="component" value="Unassembled WGS sequence"/>
</dbReference>
<reference evidence="1" key="2">
    <citation type="journal article" date="2021" name="PeerJ">
        <title>Extensive microbial diversity within the chicken gut microbiome revealed by metagenomics and culture.</title>
        <authorList>
            <person name="Gilroy R."/>
            <person name="Ravi A."/>
            <person name="Getino M."/>
            <person name="Pursley I."/>
            <person name="Horton D.L."/>
            <person name="Alikhan N.F."/>
            <person name="Baker D."/>
            <person name="Gharbi K."/>
            <person name="Hall N."/>
            <person name="Watson M."/>
            <person name="Adriaenssens E.M."/>
            <person name="Foster-Nyarko E."/>
            <person name="Jarju S."/>
            <person name="Secka A."/>
            <person name="Antonio M."/>
            <person name="Oren A."/>
            <person name="Chaudhuri R.R."/>
            <person name="La Ragione R."/>
            <person name="Hildebrand F."/>
            <person name="Pallen M.J."/>
        </authorList>
    </citation>
    <scope>NUCLEOTIDE SEQUENCE</scope>
    <source>
        <strain evidence="1">11687</strain>
    </source>
</reference>
<dbReference type="Gene3D" id="2.60.40.10">
    <property type="entry name" value="Immunoglobulins"/>
    <property type="match status" value="1"/>
</dbReference>
<dbReference type="InterPro" id="IPR013783">
    <property type="entry name" value="Ig-like_fold"/>
</dbReference>
<evidence type="ECO:0000313" key="2">
    <source>
        <dbReference type="Proteomes" id="UP000824081"/>
    </source>
</evidence>